<evidence type="ECO:0000256" key="1">
    <source>
        <dbReference type="ARBA" id="ARBA00004651"/>
    </source>
</evidence>
<feature type="transmembrane region" description="Helical" evidence="8">
    <location>
        <begin position="38"/>
        <end position="57"/>
    </location>
</feature>
<feature type="transmembrane region" description="Helical" evidence="8">
    <location>
        <begin position="159"/>
        <end position="185"/>
    </location>
</feature>
<dbReference type="VEuPathDB" id="VectorBase:MDOMA2_018435"/>
<keyword evidence="9" id="KW-1185">Reference proteome</keyword>
<dbReference type="PANTHER" id="PTHR21143">
    <property type="entry name" value="INVERTEBRATE GUSTATORY RECEPTOR"/>
    <property type="match status" value="1"/>
</dbReference>
<evidence type="ECO:0000256" key="2">
    <source>
        <dbReference type="ARBA" id="ARBA00022475"/>
    </source>
</evidence>
<dbReference type="AlphaFoldDB" id="A0A9J7DCU7"/>
<evidence type="ECO:0000313" key="10">
    <source>
        <dbReference type="RefSeq" id="XP_019890606.1"/>
    </source>
</evidence>
<feature type="transmembrane region" description="Helical" evidence="8">
    <location>
        <begin position="370"/>
        <end position="389"/>
    </location>
</feature>
<dbReference type="InterPro" id="IPR013604">
    <property type="entry name" value="7TM_chemorcpt"/>
</dbReference>
<keyword evidence="5 8" id="KW-0472">Membrane</keyword>
<dbReference type="RefSeq" id="XP_019890606.1">
    <property type="nucleotide sequence ID" value="XM_020035047.2"/>
</dbReference>
<dbReference type="GO" id="GO:0005886">
    <property type="term" value="C:plasma membrane"/>
    <property type="evidence" value="ECO:0007669"/>
    <property type="project" value="UniProtKB-SubCell"/>
</dbReference>
<evidence type="ECO:0000256" key="5">
    <source>
        <dbReference type="ARBA" id="ARBA00023136"/>
    </source>
</evidence>
<keyword evidence="4 8" id="KW-1133">Transmembrane helix</keyword>
<dbReference type="Proteomes" id="UP001652621">
    <property type="component" value="Unplaced"/>
</dbReference>
<dbReference type="GO" id="GO:0007165">
    <property type="term" value="P:signal transduction"/>
    <property type="evidence" value="ECO:0007669"/>
    <property type="project" value="UniProtKB-KW"/>
</dbReference>
<dbReference type="KEGG" id="mde:101890079"/>
<reference evidence="10" key="1">
    <citation type="submission" date="2025-08" db="UniProtKB">
        <authorList>
            <consortium name="RefSeq"/>
        </authorList>
    </citation>
    <scope>IDENTIFICATION</scope>
    <source>
        <strain evidence="10">Aabys</strain>
        <tissue evidence="10">Whole body</tissue>
    </source>
</reference>
<feature type="transmembrane region" description="Helical" evidence="8">
    <location>
        <begin position="133"/>
        <end position="153"/>
    </location>
</feature>
<comment type="subcellular location">
    <subcellularLocation>
        <location evidence="1 8">Cell membrane</location>
        <topology evidence="1 8">Multi-pass membrane protein</topology>
    </subcellularLocation>
</comment>
<evidence type="ECO:0000256" key="7">
    <source>
        <dbReference type="ARBA" id="ARBA00023224"/>
    </source>
</evidence>
<dbReference type="GeneID" id="101890079"/>
<dbReference type="GO" id="GO:0043025">
    <property type="term" value="C:neuronal cell body"/>
    <property type="evidence" value="ECO:0007669"/>
    <property type="project" value="TreeGrafter"/>
</dbReference>
<feature type="transmembrane region" description="Helical" evidence="8">
    <location>
        <begin position="290"/>
        <end position="311"/>
    </location>
</feature>
<name>A0A9J7DCU7_MUSDO</name>
<proteinExistence type="inferred from homology"/>
<dbReference type="Pfam" id="PF08395">
    <property type="entry name" value="7tm_7"/>
    <property type="match status" value="1"/>
</dbReference>
<evidence type="ECO:0000256" key="6">
    <source>
        <dbReference type="ARBA" id="ARBA00023170"/>
    </source>
</evidence>
<gene>
    <name evidence="10" type="primary">LOC101890079</name>
</gene>
<evidence type="ECO:0000256" key="8">
    <source>
        <dbReference type="RuleBase" id="RU363108"/>
    </source>
</evidence>
<dbReference type="PANTHER" id="PTHR21143:SF131">
    <property type="entry name" value="GUSTATORY AND ODORANT RECEPTOR 63A-RELATED"/>
    <property type="match status" value="1"/>
</dbReference>
<feature type="transmembrane region" description="Helical" evidence="8">
    <location>
        <begin position="260"/>
        <end position="284"/>
    </location>
</feature>
<comment type="function">
    <text evidence="8">Gustatory receptor which mediates acceptance or avoidance behavior, depending on its substrates.</text>
</comment>
<keyword evidence="3 8" id="KW-0812">Transmembrane</keyword>
<evidence type="ECO:0000256" key="3">
    <source>
        <dbReference type="ARBA" id="ARBA00022692"/>
    </source>
</evidence>
<comment type="caution">
    <text evidence="8">Lacks conserved residue(s) required for the propagation of feature annotation.</text>
</comment>
<accession>A0A9J7DCU7</accession>
<keyword evidence="2 8" id="KW-1003">Cell membrane</keyword>
<dbReference type="GO" id="GO:0033041">
    <property type="term" value="F:sweet taste receptor activity"/>
    <property type="evidence" value="ECO:0007669"/>
    <property type="project" value="TreeGrafter"/>
</dbReference>
<evidence type="ECO:0000256" key="4">
    <source>
        <dbReference type="ARBA" id="ARBA00022989"/>
    </source>
</evidence>
<protein>
    <recommendedName>
        <fullName evidence="8">Gustatory receptor</fullName>
    </recommendedName>
</protein>
<organism evidence="9 10">
    <name type="scientific">Musca domestica</name>
    <name type="common">House fly</name>
    <dbReference type="NCBI Taxonomy" id="7370"/>
    <lineage>
        <taxon>Eukaryota</taxon>
        <taxon>Metazoa</taxon>
        <taxon>Ecdysozoa</taxon>
        <taxon>Arthropoda</taxon>
        <taxon>Hexapoda</taxon>
        <taxon>Insecta</taxon>
        <taxon>Pterygota</taxon>
        <taxon>Neoptera</taxon>
        <taxon>Endopterygota</taxon>
        <taxon>Diptera</taxon>
        <taxon>Brachycera</taxon>
        <taxon>Muscomorpha</taxon>
        <taxon>Muscoidea</taxon>
        <taxon>Muscidae</taxon>
        <taxon>Musca</taxon>
    </lineage>
</organism>
<keyword evidence="6 8" id="KW-0675">Receptor</keyword>
<dbReference type="GO" id="GO:0030425">
    <property type="term" value="C:dendrite"/>
    <property type="evidence" value="ECO:0007669"/>
    <property type="project" value="TreeGrafter"/>
</dbReference>
<sequence>MRKSTRLMVKVTLATAHVLGILSFFYNHRTGEIYTTPWLTIYTAVISVAMFGVVPMLRNINISGKRIHVKINFSIFVIRITAVLVTMIFNWTKRCAFMEYLRNLKKLRIEFEKKWPLSQNMEEKFDRTLRRKFCWGVSSSLVVFVGFMGYLKIELNINNVWMILFLALMTNILNVVLTSYFFCILRINIFLAAINEEVTRILKKSENLAYLRSRGQTHAGFFITQCCKFADDLDELARFQLEFRKLARNINGMYEVQGSCVLLSVYLNSISVIYDAYISLHILWDEYTKIRLVFTTIALFLYFMDLNVFLFTMLEYQDLLIDCGRILKEHQTCLTNLDVRLEESFKNFSLQLAKFPIEMKLVGLFKFNRAMVFSIFGSTISNAIVLIQYDYKNNYNE</sequence>
<comment type="similarity">
    <text evidence="8">Belongs to the insect chemoreceptor superfamily. Gustatory receptor (GR) family.</text>
</comment>
<dbReference type="OrthoDB" id="7856336at2759"/>
<dbReference type="GO" id="GO:0030424">
    <property type="term" value="C:axon"/>
    <property type="evidence" value="ECO:0007669"/>
    <property type="project" value="TreeGrafter"/>
</dbReference>
<keyword evidence="7 8" id="KW-0807">Transducer</keyword>
<evidence type="ECO:0000313" key="9">
    <source>
        <dbReference type="Proteomes" id="UP001652621"/>
    </source>
</evidence>